<dbReference type="GeneID" id="101855552"/>
<organism evidence="1 2">
    <name type="scientific">Aplysia californica</name>
    <name type="common">California sea hare</name>
    <dbReference type="NCBI Taxonomy" id="6500"/>
    <lineage>
        <taxon>Eukaryota</taxon>
        <taxon>Metazoa</taxon>
        <taxon>Spiralia</taxon>
        <taxon>Lophotrochozoa</taxon>
        <taxon>Mollusca</taxon>
        <taxon>Gastropoda</taxon>
        <taxon>Heterobranchia</taxon>
        <taxon>Euthyneura</taxon>
        <taxon>Tectipleura</taxon>
        <taxon>Aplysiida</taxon>
        <taxon>Aplysioidea</taxon>
        <taxon>Aplysiidae</taxon>
        <taxon>Aplysia</taxon>
    </lineage>
</organism>
<dbReference type="RefSeq" id="XP_005095411.1">
    <property type="nucleotide sequence ID" value="XM_005095354.2"/>
</dbReference>
<proteinExistence type="predicted"/>
<evidence type="ECO:0000313" key="1">
    <source>
        <dbReference type="Proteomes" id="UP000694888"/>
    </source>
</evidence>
<reference evidence="2" key="1">
    <citation type="submission" date="2025-08" db="UniProtKB">
        <authorList>
            <consortium name="RefSeq"/>
        </authorList>
    </citation>
    <scope>IDENTIFICATION</scope>
</reference>
<name>A0ABM0JJX7_APLCA</name>
<protein>
    <submittedName>
        <fullName evidence="2">Uncharacterized protein LOC101855552</fullName>
    </submittedName>
</protein>
<evidence type="ECO:0000313" key="2">
    <source>
        <dbReference type="RefSeq" id="XP_005095411.1"/>
    </source>
</evidence>
<dbReference type="Proteomes" id="UP000694888">
    <property type="component" value="Unplaced"/>
</dbReference>
<gene>
    <name evidence="2" type="primary">LOC101855552</name>
</gene>
<accession>A0ABM0JJX7</accession>
<sequence length="258" mass="29468">METPQDCGEVLSQLQARLVKIKVDQNEADESLSNFTQEHGELVERLQIKEPIQPSGAILKHYRYILPLVKEIHHIELKIKDKQKEYERRKMENQFVQEQNDLLTDCLPASYSTLKMWSESLRQLRAAHSETDKSSTTPESSTVSNVTYSLERQGENVLELLGFTVLCQHVHIQVMIKATSLWPCVHVGRPQPLAVGVKSDTFVPGLKEAVVSAYRERRSVTELVALLAEYITQDMAPFVIVCPMKKVKKKKKTKINDK</sequence>
<keyword evidence="1" id="KW-1185">Reference proteome</keyword>